<dbReference type="GO" id="GO:0035082">
    <property type="term" value="P:axoneme assembly"/>
    <property type="evidence" value="ECO:0007669"/>
    <property type="project" value="InterPro"/>
</dbReference>
<dbReference type="GO" id="GO:0044458">
    <property type="term" value="P:motile cilium assembly"/>
    <property type="evidence" value="ECO:0007669"/>
    <property type="project" value="TreeGrafter"/>
</dbReference>
<evidence type="ECO:0000313" key="12">
    <source>
        <dbReference type="EMBL" id="CAD9084646.1"/>
    </source>
</evidence>
<dbReference type="InterPro" id="IPR055316">
    <property type="entry name" value="RSP9"/>
</dbReference>
<feature type="compositionally biased region" description="Acidic residues" evidence="11">
    <location>
        <begin position="134"/>
        <end position="149"/>
    </location>
</feature>
<evidence type="ECO:0000256" key="2">
    <source>
        <dbReference type="ARBA" id="ARBA00022490"/>
    </source>
</evidence>
<dbReference type="GO" id="GO:0060294">
    <property type="term" value="P:cilium movement involved in cell motility"/>
    <property type="evidence" value="ECO:0007669"/>
    <property type="project" value="InterPro"/>
</dbReference>
<name>A0A7S1PIM0_9EUKA</name>
<keyword evidence="6" id="KW-0206">Cytoskeleton</keyword>
<evidence type="ECO:0000256" key="8">
    <source>
        <dbReference type="ARBA" id="ARBA00037822"/>
    </source>
</evidence>
<evidence type="ECO:0000256" key="3">
    <source>
        <dbReference type="ARBA" id="ARBA00022794"/>
    </source>
</evidence>
<dbReference type="EMBL" id="HBGD01009606">
    <property type="protein sequence ID" value="CAD9084646.1"/>
    <property type="molecule type" value="Transcribed_RNA"/>
</dbReference>
<dbReference type="AlphaFoldDB" id="A0A7S1PIM0"/>
<organism evidence="12">
    <name type="scientific">Percolomonas cosmopolitus</name>
    <dbReference type="NCBI Taxonomy" id="63605"/>
    <lineage>
        <taxon>Eukaryota</taxon>
        <taxon>Discoba</taxon>
        <taxon>Heterolobosea</taxon>
        <taxon>Tetramitia</taxon>
        <taxon>Eutetramitia</taxon>
        <taxon>Percolomonadidae</taxon>
        <taxon>Percolomonas</taxon>
    </lineage>
</organism>
<keyword evidence="7" id="KW-0966">Cell projection</keyword>
<comment type="subcellular location">
    <subcellularLocation>
        <location evidence="8">Cell projection</location>
        <location evidence="8">Kinocilium</location>
    </subcellularLocation>
    <subcellularLocation>
        <location evidence="1">Cytoplasm</location>
        <location evidence="1">Cytoskeleton</location>
        <location evidence="1">Flagellum axoneme</location>
    </subcellularLocation>
</comment>
<dbReference type="Pfam" id="PF04712">
    <property type="entry name" value="Radial_spoke"/>
    <property type="match status" value="1"/>
</dbReference>
<keyword evidence="4" id="KW-0282">Flagellum</keyword>
<keyword evidence="2" id="KW-0963">Cytoplasm</keyword>
<evidence type="ECO:0000256" key="6">
    <source>
        <dbReference type="ARBA" id="ARBA00023212"/>
    </source>
</evidence>
<evidence type="ECO:0000256" key="1">
    <source>
        <dbReference type="ARBA" id="ARBA00004611"/>
    </source>
</evidence>
<dbReference type="PANTHER" id="PTHR22069:SF0">
    <property type="entry name" value="RADIAL SPOKE HEAD PROTEIN 9 HOMOLOG"/>
    <property type="match status" value="1"/>
</dbReference>
<reference evidence="12" key="1">
    <citation type="submission" date="2021-01" db="EMBL/GenBank/DDBJ databases">
        <authorList>
            <person name="Corre E."/>
            <person name="Pelletier E."/>
            <person name="Niang G."/>
            <person name="Scheremetjew M."/>
            <person name="Finn R."/>
            <person name="Kale V."/>
            <person name="Holt S."/>
            <person name="Cochrane G."/>
            <person name="Meng A."/>
            <person name="Brown T."/>
            <person name="Cohen L."/>
        </authorList>
    </citation>
    <scope>NUCLEOTIDE SEQUENCE</scope>
    <source>
        <strain evidence="12">WS</strain>
    </source>
</reference>
<accession>A0A7S1PIM0</accession>
<keyword evidence="3" id="KW-0970">Cilium biogenesis/degradation</keyword>
<dbReference type="PANTHER" id="PTHR22069">
    <property type="entry name" value="MITOCHONDRIAL RIBOSOMAL PROTEIN S18"/>
    <property type="match status" value="1"/>
</dbReference>
<evidence type="ECO:0000256" key="7">
    <source>
        <dbReference type="ARBA" id="ARBA00023273"/>
    </source>
</evidence>
<dbReference type="InterPro" id="IPR006802">
    <property type="entry name" value="Radial_spoke"/>
</dbReference>
<dbReference type="GO" id="GO:0001534">
    <property type="term" value="C:radial spoke"/>
    <property type="evidence" value="ECO:0007669"/>
    <property type="project" value="InterPro"/>
</dbReference>
<feature type="region of interest" description="Disordered" evidence="11">
    <location>
        <begin position="110"/>
        <end position="158"/>
    </location>
</feature>
<sequence length="337" mass="38654">MNHTHLLNSHSFLSFSGYSLPPLHLTSIHASLKTLKSEYRFKKVTFLGKLNGVNGFYYLARGDDERNFYSVDGVTWLQLEKVEQWQTQYLNCIRGYFMGDASFEYTFDKEHQTDDQDEQDQQAPPPQQEQKSENDDDEEEQEANEDEDAEPKKPTRPLTSIKEEVRLSYFLEAMLFDTSVVPRGAFVKNIQGAIVQNPLFEGLNQTEAAKLKNYVHLREAVRLPHKSDLEKDQLSPAFDFADTLDEDVPTRSWTVQYDQTYGSIVGKSLLWPGYVFYHIPESNTFGSYYVGNGCKNYDLCFMLRSTTSVPTPQIVEEDAPAVNIVNKASNDDDEEED</sequence>
<evidence type="ECO:0000256" key="10">
    <source>
        <dbReference type="ARBA" id="ARBA00041080"/>
    </source>
</evidence>
<keyword evidence="5" id="KW-0969">Cilium</keyword>
<proteinExistence type="inferred from homology"/>
<gene>
    <name evidence="12" type="ORF">PCOS0759_LOCUS7900</name>
</gene>
<evidence type="ECO:0000256" key="9">
    <source>
        <dbReference type="ARBA" id="ARBA00038319"/>
    </source>
</evidence>
<evidence type="ECO:0000256" key="4">
    <source>
        <dbReference type="ARBA" id="ARBA00022846"/>
    </source>
</evidence>
<evidence type="ECO:0000256" key="5">
    <source>
        <dbReference type="ARBA" id="ARBA00023069"/>
    </source>
</evidence>
<evidence type="ECO:0000256" key="11">
    <source>
        <dbReference type="SAM" id="MobiDB-lite"/>
    </source>
</evidence>
<comment type="similarity">
    <text evidence="9">Belongs to the flagellar radial spoke RSP9 family.</text>
</comment>
<protein>
    <recommendedName>
        <fullName evidence="10">Radial spoke head protein 9 homolog</fullName>
    </recommendedName>
</protein>